<proteinExistence type="evidence at transcript level"/>
<dbReference type="InterPro" id="IPR049012">
    <property type="entry name" value="Mutator_transp_dom"/>
</dbReference>
<dbReference type="PANTHER" id="PTHR33309">
    <property type="entry name" value="KERATIN, ULTRA HIGH-SULFUR MATRIX PROTEIN-LIKE"/>
    <property type="match status" value="1"/>
</dbReference>
<protein>
    <submittedName>
        <fullName evidence="2">Putative kolobok-17 hm</fullName>
    </submittedName>
</protein>
<dbReference type="Pfam" id="PF20700">
    <property type="entry name" value="Mutator"/>
    <property type="match status" value="1"/>
</dbReference>
<reference evidence="2" key="1">
    <citation type="journal article" date="2017" name="Front. Cell. Infect. Microbiol.">
        <title>The Distinct Transcriptional Response of the Midgut of Amblyomma sculptum and Amblyomma aureolatum Ticks to Rickettsia rickettsii Correlates to Their Differences in Susceptibility to Infection.</title>
        <authorList>
            <person name="Martins L.A."/>
            <person name="Galletti M.F.B.M."/>
            <person name="Ribeiro J.M."/>
            <person name="Fujita A."/>
            <person name="Costa F.B."/>
            <person name="Labruna M.B."/>
            <person name="Daffre S."/>
            <person name="Fogaca A.C."/>
        </authorList>
    </citation>
    <scope>NUCLEOTIDE SEQUENCE</scope>
</reference>
<organism evidence="2">
    <name type="scientific">Amblyomma aureolatum</name>
    <dbReference type="NCBI Taxonomy" id="187763"/>
    <lineage>
        <taxon>Eukaryota</taxon>
        <taxon>Metazoa</taxon>
        <taxon>Ecdysozoa</taxon>
        <taxon>Arthropoda</taxon>
        <taxon>Chelicerata</taxon>
        <taxon>Arachnida</taxon>
        <taxon>Acari</taxon>
        <taxon>Parasitiformes</taxon>
        <taxon>Ixodida</taxon>
        <taxon>Ixodoidea</taxon>
        <taxon>Ixodidae</taxon>
        <taxon>Amblyomminae</taxon>
        <taxon>Amblyomma</taxon>
    </lineage>
</organism>
<name>A0A1E1XES4_9ACAR</name>
<sequence>LCKRCRKGELHLSEHIDGRSGLACTINVCCNECGETSSFQTSRRSQKGMFEVNERFVYALRTCGKGLLAGRVICAVMNMPPPPTKFASYTARLLHATQTVASRSMSQAVDEVKADMQGSCEPLEIAATVDGTWMKRGHSSLHGVVTLISADTGKVLDFEVETTFCHLCSRDLHTNSSQEDCQATHIGPSGGMEAAGAVKIFARSVEKHDVMYTKYIGDGDSKAYLAVKESTPYSKDIEKHECVGHVQKRMGTRLRNLKTSLKGKKLSDGLPLSGRGRLTEKDIDSLQFYYGKAIRDNTDNLENMRKAVWAIYFHKLSIDEMPNHGLCLKGPSSWCGYNRALCEGDPEAYCHKNSLPTAVLEAIKPVFQALSSPGLLSKCLHGRTQNNNESMNQLIWCRCPKTTFVGINTLRLATCDAVAYYNDVNEARISVLETLGITPGVFCTIGLSRLDKERVSWAEFRSSSESKEHRRKKRNVKKGFGEGSKKARKCVYSAGAF</sequence>
<dbReference type="AlphaFoldDB" id="A0A1E1XES4"/>
<feature type="domain" description="Mutator-like transposase" evidence="1">
    <location>
        <begin position="8"/>
        <end position="335"/>
    </location>
</feature>
<dbReference type="EMBL" id="GFAC01001510">
    <property type="protein sequence ID" value="JAT97678.1"/>
    <property type="molecule type" value="mRNA"/>
</dbReference>
<dbReference type="PANTHER" id="PTHR33309:SF3">
    <property type="entry name" value="CCHC-TYPE DOMAIN-CONTAINING PROTEIN"/>
    <property type="match status" value="1"/>
</dbReference>
<accession>A0A1E1XES4</accession>
<evidence type="ECO:0000313" key="2">
    <source>
        <dbReference type="EMBL" id="JAT97678.1"/>
    </source>
</evidence>
<evidence type="ECO:0000259" key="1">
    <source>
        <dbReference type="Pfam" id="PF20700"/>
    </source>
</evidence>
<feature type="non-terminal residue" evidence="2">
    <location>
        <position position="1"/>
    </location>
</feature>